<name>A0A068F2H7_9CAUD</name>
<dbReference type="EMBL" id="KJ567043">
    <property type="protein sequence ID" value="AID58914.1"/>
    <property type="molecule type" value="Genomic_DNA"/>
</dbReference>
<accession>A0A068F2H7</accession>
<proteinExistence type="predicted"/>
<dbReference type="KEGG" id="vg:23679601"/>
<protein>
    <submittedName>
        <fullName evidence="1">Uncharacterized protein</fullName>
    </submittedName>
</protein>
<dbReference type="GeneID" id="23679601"/>
<organism evidence="1 2">
    <name type="scientific">Mycobacterium phage Gaia</name>
    <dbReference type="NCBI Taxonomy" id="1486472"/>
    <lineage>
        <taxon>Viruses</taxon>
        <taxon>Duplodnaviria</taxon>
        <taxon>Heunggongvirae</taxon>
        <taxon>Uroviricota</taxon>
        <taxon>Caudoviricetes</taxon>
        <taxon>Gaiavirus</taxon>
        <taxon>Gaiavirus gaia</taxon>
    </lineage>
</organism>
<dbReference type="RefSeq" id="YP_009124837.1">
    <property type="nucleotide sequence ID" value="NC_026590.1"/>
</dbReference>
<keyword evidence="2" id="KW-1185">Reference proteome</keyword>
<dbReference type="Proteomes" id="UP000027491">
    <property type="component" value="Segment"/>
</dbReference>
<gene>
    <name evidence="1" type="primary">95</name>
    <name evidence="1" type="ORF">PBI_GAIA_95</name>
</gene>
<dbReference type="OrthoDB" id="18614at10239"/>
<evidence type="ECO:0000313" key="2">
    <source>
        <dbReference type="Proteomes" id="UP000027491"/>
    </source>
</evidence>
<evidence type="ECO:0000313" key="1">
    <source>
        <dbReference type="EMBL" id="AID58914.1"/>
    </source>
</evidence>
<dbReference type="PROSITE" id="PS51257">
    <property type="entry name" value="PROKAR_LIPOPROTEIN"/>
    <property type="match status" value="1"/>
</dbReference>
<reference evidence="1 2" key="1">
    <citation type="submission" date="2014-03" db="EMBL/GenBank/DDBJ databases">
        <authorList>
            <person name="Yoder B.A."/>
            <person name="Colicchio M.A."/>
            <person name="Schafer C.E."/>
            <person name="Abrahim M.R."/>
            <person name="Adkins N.L."/>
            <person name="Burke K.A."/>
            <person name="Churilla B.M."/>
            <person name="Cohen K.L."/>
            <person name="Fasoranti T.O."/>
            <person name="Genkil J.S."/>
            <person name="Kramer Z.J."/>
            <person name="Prout A.K."/>
            <person name="Schwarz A.G."/>
            <person name="Tish M."/>
            <person name="Vispute N."/>
            <person name="Wilkes K.E."/>
            <person name="Williams C.R."/>
            <person name="Xiao X."/>
            <person name="Yu V.J."/>
            <person name="Lapin J.S."/>
            <person name="Ott C.T."/>
            <person name="Walburn T.D."/>
            <person name="Bradley K.W."/>
            <person name="Clarke D.Q."/>
            <person name="Lewis M.F."/>
            <person name="Barker L.P."/>
            <person name="Bailey C."/>
            <person name="Asai D.J."/>
            <person name="Bowman C.A."/>
            <person name="Russell D.A."/>
            <person name="Pope W.H."/>
            <person name="Jacobs-Sera D."/>
            <person name="Hendrix R.W."/>
            <person name="Hatfull G.F."/>
        </authorList>
    </citation>
    <scope>NUCLEOTIDE SEQUENCE [LARGE SCALE GENOMIC DNA]</scope>
</reference>
<sequence>MRKLRDRLLDLPGPWWTISACKPFSPVCLLETVLMELFPMTFGFHSRNVSHYRDTWVSRWHDWSVDRYWQRKYPEGYE</sequence>